<protein>
    <submittedName>
        <fullName evidence="1">Uncharacterized protein</fullName>
    </submittedName>
</protein>
<evidence type="ECO:0000313" key="1">
    <source>
        <dbReference type="EMBL" id="KAK7305711.1"/>
    </source>
</evidence>
<gene>
    <name evidence="1" type="ORF">VNO77_43621</name>
</gene>
<reference evidence="1 2" key="1">
    <citation type="submission" date="2024-01" db="EMBL/GenBank/DDBJ databases">
        <title>The genomes of 5 underutilized Papilionoideae crops provide insights into root nodulation and disease resistanc.</title>
        <authorList>
            <person name="Jiang F."/>
        </authorList>
    </citation>
    <scope>NUCLEOTIDE SEQUENCE [LARGE SCALE GENOMIC DNA]</scope>
    <source>
        <strain evidence="1">LVBAO_FW01</strain>
        <tissue evidence="1">Leaves</tissue>
    </source>
</reference>
<dbReference type="AlphaFoldDB" id="A0AAN9JWJ4"/>
<comment type="caution">
    <text evidence="1">The sequence shown here is derived from an EMBL/GenBank/DDBJ whole genome shotgun (WGS) entry which is preliminary data.</text>
</comment>
<sequence>MSSARRSLEDSWKSMKMRFIRLYDHASPTGLVISAGNFGDARLCLMLMLSLFTWGPKSHPYPKVIISP</sequence>
<organism evidence="1 2">
    <name type="scientific">Canavalia gladiata</name>
    <name type="common">Sword bean</name>
    <name type="synonym">Dolichos gladiatus</name>
    <dbReference type="NCBI Taxonomy" id="3824"/>
    <lineage>
        <taxon>Eukaryota</taxon>
        <taxon>Viridiplantae</taxon>
        <taxon>Streptophyta</taxon>
        <taxon>Embryophyta</taxon>
        <taxon>Tracheophyta</taxon>
        <taxon>Spermatophyta</taxon>
        <taxon>Magnoliopsida</taxon>
        <taxon>eudicotyledons</taxon>
        <taxon>Gunneridae</taxon>
        <taxon>Pentapetalae</taxon>
        <taxon>rosids</taxon>
        <taxon>fabids</taxon>
        <taxon>Fabales</taxon>
        <taxon>Fabaceae</taxon>
        <taxon>Papilionoideae</taxon>
        <taxon>50 kb inversion clade</taxon>
        <taxon>NPAAA clade</taxon>
        <taxon>indigoferoid/millettioid clade</taxon>
        <taxon>Phaseoleae</taxon>
        <taxon>Canavalia</taxon>
    </lineage>
</organism>
<dbReference type="EMBL" id="JAYMYQ010000011">
    <property type="protein sequence ID" value="KAK7305711.1"/>
    <property type="molecule type" value="Genomic_DNA"/>
</dbReference>
<evidence type="ECO:0000313" key="2">
    <source>
        <dbReference type="Proteomes" id="UP001367508"/>
    </source>
</evidence>
<proteinExistence type="predicted"/>
<name>A0AAN9JWJ4_CANGL</name>
<dbReference type="Proteomes" id="UP001367508">
    <property type="component" value="Unassembled WGS sequence"/>
</dbReference>
<accession>A0AAN9JWJ4</accession>
<keyword evidence="2" id="KW-1185">Reference proteome</keyword>